<name>A0A1I4PHN7_9BACI</name>
<gene>
    <name evidence="3" type="ORF">SAMN04488054_12630</name>
</gene>
<dbReference type="NCBIfam" id="TIGR00732">
    <property type="entry name" value="dprA"/>
    <property type="match status" value="1"/>
</dbReference>
<dbReference type="InterPro" id="IPR003488">
    <property type="entry name" value="DprA"/>
</dbReference>
<keyword evidence="4" id="KW-1185">Reference proteome</keyword>
<comment type="similarity">
    <text evidence="1">Belongs to the DprA/Smf family.</text>
</comment>
<evidence type="ECO:0000313" key="4">
    <source>
        <dbReference type="Proteomes" id="UP000199668"/>
    </source>
</evidence>
<organism evidence="3 4">
    <name type="scientific">Salibacterium qingdaonense</name>
    <dbReference type="NCBI Taxonomy" id="266892"/>
    <lineage>
        <taxon>Bacteria</taxon>
        <taxon>Bacillati</taxon>
        <taxon>Bacillota</taxon>
        <taxon>Bacilli</taxon>
        <taxon>Bacillales</taxon>
        <taxon>Bacillaceae</taxon>
    </lineage>
</organism>
<dbReference type="Proteomes" id="UP000199668">
    <property type="component" value="Unassembled WGS sequence"/>
</dbReference>
<dbReference type="Gene3D" id="3.40.50.450">
    <property type="match status" value="1"/>
</dbReference>
<evidence type="ECO:0000256" key="1">
    <source>
        <dbReference type="ARBA" id="ARBA00006525"/>
    </source>
</evidence>
<sequence length="277" mass="30853">MHEAPHMTWKRTAAIHRIDPTFSLPYHLSAPELADCLHLKPHQASLLYRYLHSTERTPACYEKQDIHILTPFMEEYPERLRHIYDPPWVIYAKGSTDLLHSEKSLAVVGTRKPTSYGIEALEELLPPVMERGTVIISGLASGTDAAAHKLTIRKKGAAIAVLGAGFDHIYPRENTALFHHLSRYHLLLSEFAPDTPPRKWQFPMRNRIISGLSDAVFITEAASRSGSLITAYQALEQGRDVKVLPGSIFSPMSAGTNQLMKEGAAPVMSAEDLVDPK</sequence>
<dbReference type="EMBL" id="FOTY01000026">
    <property type="protein sequence ID" value="SFM27055.1"/>
    <property type="molecule type" value="Genomic_DNA"/>
</dbReference>
<reference evidence="3 4" key="1">
    <citation type="submission" date="2016-10" db="EMBL/GenBank/DDBJ databases">
        <authorList>
            <person name="de Groot N.N."/>
        </authorList>
    </citation>
    <scope>NUCLEOTIDE SEQUENCE [LARGE SCALE GENOMIC DNA]</scope>
    <source>
        <strain evidence="3 4">CGMCC 1.6134</strain>
    </source>
</reference>
<accession>A0A1I4PHN7</accession>
<evidence type="ECO:0000313" key="3">
    <source>
        <dbReference type="EMBL" id="SFM27055.1"/>
    </source>
</evidence>
<dbReference type="STRING" id="266892.SAMN04488054_12630"/>
<proteinExistence type="inferred from homology"/>
<evidence type="ECO:0000259" key="2">
    <source>
        <dbReference type="Pfam" id="PF02481"/>
    </source>
</evidence>
<dbReference type="InterPro" id="IPR057666">
    <property type="entry name" value="DrpA_SLOG"/>
</dbReference>
<dbReference type="AlphaFoldDB" id="A0A1I4PHN7"/>
<protein>
    <submittedName>
        <fullName evidence="3">DNA processing protein</fullName>
    </submittedName>
</protein>
<dbReference type="Pfam" id="PF02481">
    <property type="entry name" value="DNA_processg_A"/>
    <property type="match status" value="1"/>
</dbReference>
<dbReference type="SUPFAM" id="SSF102405">
    <property type="entry name" value="MCP/YpsA-like"/>
    <property type="match status" value="1"/>
</dbReference>
<dbReference type="GO" id="GO:0009294">
    <property type="term" value="P:DNA-mediated transformation"/>
    <property type="evidence" value="ECO:0007669"/>
    <property type="project" value="InterPro"/>
</dbReference>
<dbReference type="PANTHER" id="PTHR43022:SF1">
    <property type="entry name" value="PROTEIN SMF"/>
    <property type="match status" value="1"/>
</dbReference>
<feature type="domain" description="Smf/DprA SLOG" evidence="2">
    <location>
        <begin position="68"/>
        <end position="274"/>
    </location>
</feature>
<dbReference type="PANTHER" id="PTHR43022">
    <property type="entry name" value="PROTEIN SMF"/>
    <property type="match status" value="1"/>
</dbReference>